<feature type="region of interest" description="Disordered" evidence="4">
    <location>
        <begin position="158"/>
        <end position="206"/>
    </location>
</feature>
<dbReference type="PANTHER" id="PTHR18947:SF28">
    <property type="entry name" value="GIRDIN, ISOFORM A"/>
    <property type="match status" value="1"/>
</dbReference>
<evidence type="ECO:0000256" key="1">
    <source>
        <dbReference type="ARBA" id="ARBA00004496"/>
    </source>
</evidence>
<name>A0ABD3Q980_9STRA</name>
<feature type="domain" description="HOOK N-terminal" evidence="5">
    <location>
        <begin position="23"/>
        <end position="144"/>
    </location>
</feature>
<keyword evidence="2" id="KW-0963">Cytoplasm</keyword>
<organism evidence="6 7">
    <name type="scientific">Cyclotella cryptica</name>
    <dbReference type="NCBI Taxonomy" id="29204"/>
    <lineage>
        <taxon>Eukaryota</taxon>
        <taxon>Sar</taxon>
        <taxon>Stramenopiles</taxon>
        <taxon>Ochrophyta</taxon>
        <taxon>Bacillariophyta</taxon>
        <taxon>Coscinodiscophyceae</taxon>
        <taxon>Thalassiosirophycidae</taxon>
        <taxon>Stephanodiscales</taxon>
        <taxon>Stephanodiscaceae</taxon>
        <taxon>Cyclotella</taxon>
    </lineage>
</organism>
<evidence type="ECO:0000256" key="3">
    <source>
        <dbReference type="ARBA" id="ARBA00023054"/>
    </source>
</evidence>
<dbReference type="Proteomes" id="UP001516023">
    <property type="component" value="Unassembled WGS sequence"/>
</dbReference>
<keyword evidence="3" id="KW-0175">Coiled coil</keyword>
<evidence type="ECO:0000256" key="4">
    <source>
        <dbReference type="SAM" id="MobiDB-lite"/>
    </source>
</evidence>
<dbReference type="InterPro" id="IPR036872">
    <property type="entry name" value="CH_dom_sf"/>
</dbReference>
<dbReference type="GO" id="GO:0005737">
    <property type="term" value="C:cytoplasm"/>
    <property type="evidence" value="ECO:0007669"/>
    <property type="project" value="UniProtKB-SubCell"/>
</dbReference>
<dbReference type="CDD" id="cd22211">
    <property type="entry name" value="HkD_SF"/>
    <property type="match status" value="1"/>
</dbReference>
<proteinExistence type="predicted"/>
<dbReference type="EMBL" id="JABMIG020000061">
    <property type="protein sequence ID" value="KAL3796678.1"/>
    <property type="molecule type" value="Genomic_DNA"/>
</dbReference>
<protein>
    <recommendedName>
        <fullName evidence="5">HOOK N-terminal domain-containing protein</fullName>
    </recommendedName>
</protein>
<comment type="subcellular location">
    <subcellularLocation>
        <location evidence="1">Cytoplasm</location>
    </subcellularLocation>
</comment>
<keyword evidence="7" id="KW-1185">Reference proteome</keyword>
<accession>A0ABD3Q980</accession>
<comment type="caution">
    <text evidence="6">The sequence shown here is derived from an EMBL/GenBank/DDBJ whole genome shotgun (WGS) entry which is preliminary data.</text>
</comment>
<dbReference type="Gene3D" id="1.10.418.10">
    <property type="entry name" value="Calponin-like domain"/>
    <property type="match status" value="1"/>
</dbReference>
<evidence type="ECO:0000256" key="2">
    <source>
        <dbReference type="ARBA" id="ARBA00022490"/>
    </source>
</evidence>
<dbReference type="PANTHER" id="PTHR18947">
    <property type="entry name" value="HOOK PROTEINS"/>
    <property type="match status" value="1"/>
</dbReference>
<evidence type="ECO:0000313" key="7">
    <source>
        <dbReference type="Proteomes" id="UP001516023"/>
    </source>
</evidence>
<reference evidence="6 7" key="1">
    <citation type="journal article" date="2020" name="G3 (Bethesda)">
        <title>Improved Reference Genome for Cyclotella cryptica CCMP332, a Model for Cell Wall Morphogenesis, Salinity Adaptation, and Lipid Production in Diatoms (Bacillariophyta).</title>
        <authorList>
            <person name="Roberts W.R."/>
            <person name="Downey K.M."/>
            <person name="Ruck E.C."/>
            <person name="Traller J.C."/>
            <person name="Alverson A.J."/>
        </authorList>
    </citation>
    <scope>NUCLEOTIDE SEQUENCE [LARGE SCALE GENOMIC DNA]</scope>
    <source>
        <strain evidence="6 7">CCMP332</strain>
    </source>
</reference>
<dbReference type="SUPFAM" id="SSF116907">
    <property type="entry name" value="Hook domain"/>
    <property type="match status" value="1"/>
</dbReference>
<evidence type="ECO:0000313" key="6">
    <source>
        <dbReference type="EMBL" id="KAL3796678.1"/>
    </source>
</evidence>
<gene>
    <name evidence="6" type="ORF">HJC23_009978</name>
</gene>
<evidence type="ECO:0000259" key="5">
    <source>
        <dbReference type="Pfam" id="PF19047"/>
    </source>
</evidence>
<dbReference type="InterPro" id="IPR043936">
    <property type="entry name" value="HOOK_N"/>
</dbReference>
<sequence length="573" mass="63943">MSAGMDESRAKAVFEFFGCFMTVSVEINELADLSDGIAMFEALSEISPDHFDPTTIGRDLGSNWALKTSNLRKLLRNLEEFYHESLQKDADFESIAELIPAVAKEADADGILALVELVAAAAVTCEDKGIFLGRIMEMSEESARELQRILEDVLGRLTPFDEEGGGEDDDDADSLVFEGDGGNDDSMASPQKLFSAHGGGGDESELVKERDELRHALQDARRELASLKSQSALRDEDNEDEKKKLRGMVEDLRSRLTKVEEDLTQEEQGTMKINRELKECMTKIHDLEDQNASLADELDVAKSKASQLTKAEAALAAYRKKFESMGAIDQDVTSLQVQTEGYLRKIMELENENKKIPALQKSLEEAQNQAKKLEARYNEADDLLRVKDAEMIKLRNVASTAANAKKMYQEELNELRAQHESAAEISSPMASLSINNSGLSEARENAIRLEIENSNLKAQIDQLQARGSTGAASGDESLEQRLAEKDAEISKLQQEKEKLEHYTKKTLQKFQEKYLVALQDCKAKLKEKHDKIEALEMRSANEKVAQKREERLLSSAIFELGLGMMQHKLGGKR</sequence>
<dbReference type="AlphaFoldDB" id="A0ABD3Q980"/>
<dbReference type="Pfam" id="PF19047">
    <property type="entry name" value="HOOK_N"/>
    <property type="match status" value="1"/>
</dbReference>
<feature type="compositionally biased region" description="Acidic residues" evidence="4">
    <location>
        <begin position="160"/>
        <end position="173"/>
    </location>
</feature>